<evidence type="ECO:0000313" key="1">
    <source>
        <dbReference type="EMBL" id="CAD60430.1"/>
    </source>
</evidence>
<accession>Q6KF12</accession>
<organism evidence="1">
    <name type="scientific">Tobacco rattle virus</name>
    <dbReference type="NCBI Taxonomy" id="12295"/>
    <lineage>
        <taxon>Viruses</taxon>
        <taxon>Riboviria</taxon>
        <taxon>Orthornavirae</taxon>
        <taxon>Kitrinoviricota</taxon>
        <taxon>Alsuviricetes</taxon>
        <taxon>Martellivirales</taxon>
        <taxon>Virgaviridae</taxon>
        <taxon>Tobravirus</taxon>
        <taxon>Tobravirus tabaci</taxon>
    </lineage>
</organism>
<name>Q6KF12_9VIRU</name>
<dbReference type="EMBL" id="AJ536414">
    <property type="protein sequence ID" value="CAD60430.1"/>
    <property type="molecule type" value="Genomic_RNA"/>
</dbReference>
<protein>
    <submittedName>
        <fullName evidence="1">Uncharacterized protein</fullName>
    </submittedName>
</protein>
<sequence length="63" mass="7776">MSKVSDDNDFEHLSPIEKRIWGPKEVYHYVKMYYRFPQRNFIDERIVKDKEREDRRASVCRPA</sequence>
<reference evidence="1" key="1">
    <citation type="submission" date="2003-01" db="EMBL/GenBank/DDBJ databases">
        <title>Genomic analysis of TRV-K RNA2.</title>
        <authorList>
            <person name="Choi S."/>
            <person name="Ryu K."/>
            <person name="Choi J."/>
        </authorList>
    </citation>
    <scope>NUCLEOTIDE SEQUENCE</scope>
    <source>
        <strain evidence="1">K</strain>
    </source>
</reference>
<proteinExistence type="predicted"/>